<dbReference type="Proteomes" id="UP001497497">
    <property type="component" value="Unassembled WGS sequence"/>
</dbReference>
<dbReference type="EMBL" id="CAXITT010000084">
    <property type="protein sequence ID" value="CAL1531289.1"/>
    <property type="molecule type" value="Genomic_DNA"/>
</dbReference>
<dbReference type="FunFam" id="3.60.110.10:FF:000001">
    <property type="entry name" value="biotinidase isoform X1"/>
    <property type="match status" value="1"/>
</dbReference>
<evidence type="ECO:0000313" key="7">
    <source>
        <dbReference type="EMBL" id="CAL1531289.1"/>
    </source>
</evidence>
<keyword evidence="5" id="KW-1133">Transmembrane helix</keyword>
<comment type="similarity">
    <text evidence="1">Belongs to the carbon-nitrogen hydrolase superfamily. BTD/VNN family.</text>
</comment>
<dbReference type="Pfam" id="PF00795">
    <property type="entry name" value="CN_hydrolase"/>
    <property type="match status" value="1"/>
</dbReference>
<dbReference type="PANTHER" id="PTHR10609">
    <property type="entry name" value="BIOTINIDASE-RELATED"/>
    <property type="match status" value="1"/>
</dbReference>
<dbReference type="InterPro" id="IPR040154">
    <property type="entry name" value="Biotinidase/VNN"/>
</dbReference>
<dbReference type="InterPro" id="IPR036526">
    <property type="entry name" value="C-N_Hydrolase_sf"/>
</dbReference>
<dbReference type="PROSITE" id="PS50263">
    <property type="entry name" value="CN_HYDROLASE"/>
    <property type="match status" value="1"/>
</dbReference>
<dbReference type="GO" id="GO:0016811">
    <property type="term" value="F:hydrolase activity, acting on carbon-nitrogen (but not peptide) bonds, in linear amides"/>
    <property type="evidence" value="ECO:0007669"/>
    <property type="project" value="InterPro"/>
</dbReference>
<sequence>MIGSMFVGQKLMWTSANVSFLLSVVALGVMATPPRSKFKAAVYGHAVILPENPTTVVSRDEALINMKKNIDVYRSQAAVAKLQGADILVFPEDGLYGFTFTRESIYPYLETIPDPRLETWSPCSDPHRHSDTDILRALSCIAKHSSLYLVANMGDKQPCDASTEPKCPKDGRYQFNTNVAFGPDGTLLARYHKFHLFFEPQFDTPDLELVHFDTPFGRFGMLVCFDVLFKEPGVPMVTENNISNIVFPTAWMDALPLLSALGFHSSFARGLGVNFLSADIHLPGSRFHGSGIYSPNGAEAFYYGAKNTSLPKLLVAELDVLDTPKHEVDILDLMSAKGQRRHEPSARYHENMLSHGESMRGKGNEDKVWAVNKDANEEFTSLLFYDQFTFVALNEPAGTLKVCQKEVCCKLEYAIEERDYKKELFAFGAFDGLHTYEGQYYFQICTVVKCDSAFDRSTCGAETTTSSTHFLKLKMSAHLGTPFVYPQIVLSDHRGELHLAEPGAWTFTESVLRTSPSFNGTLLSAALFGRDYGRDDGTTKEGDDVDEDSSRDVNVIGETTGERNDSAKVSYIISIVTSLFGLVHAGLSVLFGV</sequence>
<keyword evidence="4" id="KW-0325">Glycoprotein</keyword>
<keyword evidence="5" id="KW-0472">Membrane</keyword>
<gene>
    <name evidence="7" type="ORF">GSLYS_00005384001</name>
</gene>
<dbReference type="InterPro" id="IPR043957">
    <property type="entry name" value="Vanin_C"/>
</dbReference>
<evidence type="ECO:0000259" key="6">
    <source>
        <dbReference type="PROSITE" id="PS50263"/>
    </source>
</evidence>
<keyword evidence="5" id="KW-0812">Transmembrane</keyword>
<dbReference type="CDD" id="cd07567">
    <property type="entry name" value="biotinidase_like"/>
    <property type="match status" value="1"/>
</dbReference>
<dbReference type="AlphaFoldDB" id="A0AAV2HBM7"/>
<feature type="domain" description="CN hydrolase" evidence="6">
    <location>
        <begin position="43"/>
        <end position="320"/>
    </location>
</feature>
<proteinExistence type="inferred from homology"/>
<protein>
    <recommendedName>
        <fullName evidence="6">CN hydrolase domain-containing protein</fullName>
    </recommendedName>
</protein>
<dbReference type="Gene3D" id="3.60.110.10">
    <property type="entry name" value="Carbon-nitrogen hydrolase"/>
    <property type="match status" value="1"/>
</dbReference>
<organism evidence="7 8">
    <name type="scientific">Lymnaea stagnalis</name>
    <name type="common">Great pond snail</name>
    <name type="synonym">Helix stagnalis</name>
    <dbReference type="NCBI Taxonomy" id="6523"/>
    <lineage>
        <taxon>Eukaryota</taxon>
        <taxon>Metazoa</taxon>
        <taxon>Spiralia</taxon>
        <taxon>Lophotrochozoa</taxon>
        <taxon>Mollusca</taxon>
        <taxon>Gastropoda</taxon>
        <taxon>Heterobranchia</taxon>
        <taxon>Euthyneura</taxon>
        <taxon>Panpulmonata</taxon>
        <taxon>Hygrophila</taxon>
        <taxon>Lymnaeoidea</taxon>
        <taxon>Lymnaeidae</taxon>
        <taxon>Lymnaea</taxon>
    </lineage>
</organism>
<evidence type="ECO:0000313" key="8">
    <source>
        <dbReference type="Proteomes" id="UP001497497"/>
    </source>
</evidence>
<evidence type="ECO:0000256" key="2">
    <source>
        <dbReference type="ARBA" id="ARBA00022729"/>
    </source>
</evidence>
<evidence type="ECO:0000256" key="4">
    <source>
        <dbReference type="ARBA" id="ARBA00023180"/>
    </source>
</evidence>
<evidence type="ECO:0000256" key="5">
    <source>
        <dbReference type="SAM" id="Phobius"/>
    </source>
</evidence>
<dbReference type="PANTHER" id="PTHR10609:SF27">
    <property type="entry name" value="CN HYDROLASE DOMAIN-CONTAINING PROTEIN-RELATED"/>
    <property type="match status" value="1"/>
</dbReference>
<evidence type="ECO:0000256" key="1">
    <source>
        <dbReference type="ARBA" id="ARBA00008225"/>
    </source>
</evidence>
<accession>A0AAV2HBM7</accession>
<dbReference type="InterPro" id="IPR012101">
    <property type="entry name" value="Biotinidase-like_euk"/>
</dbReference>
<comment type="caution">
    <text evidence="7">The sequence shown here is derived from an EMBL/GenBank/DDBJ whole genome shotgun (WGS) entry which is preliminary data.</text>
</comment>
<reference evidence="7 8" key="1">
    <citation type="submission" date="2024-04" db="EMBL/GenBank/DDBJ databases">
        <authorList>
            <consortium name="Genoscope - CEA"/>
            <person name="William W."/>
        </authorList>
    </citation>
    <scope>NUCLEOTIDE SEQUENCE [LARGE SCALE GENOMIC DNA]</scope>
</reference>
<dbReference type="SUPFAM" id="SSF56317">
    <property type="entry name" value="Carbon-nitrogen hydrolase"/>
    <property type="match status" value="1"/>
</dbReference>
<keyword evidence="3" id="KW-0378">Hydrolase</keyword>
<dbReference type="InterPro" id="IPR003010">
    <property type="entry name" value="C-N_Hydrolase"/>
</dbReference>
<keyword evidence="2" id="KW-0732">Signal</keyword>
<evidence type="ECO:0000256" key="3">
    <source>
        <dbReference type="ARBA" id="ARBA00022801"/>
    </source>
</evidence>
<keyword evidence="8" id="KW-1185">Reference proteome</keyword>
<feature type="transmembrane region" description="Helical" evidence="5">
    <location>
        <begin position="569"/>
        <end position="591"/>
    </location>
</feature>
<dbReference type="Pfam" id="PF19018">
    <property type="entry name" value="Vanin_C"/>
    <property type="match status" value="1"/>
</dbReference>
<name>A0AAV2HBM7_LYMST</name>